<evidence type="ECO:0000259" key="3">
    <source>
        <dbReference type="PROSITE" id="PS50977"/>
    </source>
</evidence>
<dbReference type="PANTHER" id="PTHR43479">
    <property type="entry name" value="ACREF/ENVCD OPERON REPRESSOR-RELATED"/>
    <property type="match status" value="1"/>
</dbReference>
<dbReference type="PRINTS" id="PR00455">
    <property type="entry name" value="HTHTETR"/>
</dbReference>
<accession>A0A3T0D8M3</accession>
<feature type="domain" description="HTH tetR-type" evidence="3">
    <location>
        <begin position="15"/>
        <end position="75"/>
    </location>
</feature>
<gene>
    <name evidence="4" type="ORF">ELD05_11210</name>
</gene>
<sequence length="201" mass="23737">MFLKKEVRKREQKKLIKENRLLEAAYNLFIEKGITNTAIDEIVKKAGVAKGTFYLYFKDKEDILEKLILRKSAEIVKKALAEVEDKDFPSPVDKFLFFLEYIIDYLSKNRFLFRFLKKDFSWVFFKKITDNEEFSEIKLAKEMLLKNIKTNYSEDELEIVVFMILELVSSITYSSIVKEEPAPIEKVKPLLLATVRKILEN</sequence>
<dbReference type="InterPro" id="IPR009057">
    <property type="entry name" value="Homeodomain-like_sf"/>
</dbReference>
<keyword evidence="1 2" id="KW-0238">DNA-binding</keyword>
<evidence type="ECO:0000256" key="2">
    <source>
        <dbReference type="PROSITE-ProRule" id="PRU00335"/>
    </source>
</evidence>
<evidence type="ECO:0000313" key="4">
    <source>
        <dbReference type="EMBL" id="AZT91152.1"/>
    </source>
</evidence>
<feature type="DNA-binding region" description="H-T-H motif" evidence="2">
    <location>
        <begin position="38"/>
        <end position="57"/>
    </location>
</feature>
<dbReference type="InterPro" id="IPR050624">
    <property type="entry name" value="HTH-type_Tx_Regulator"/>
</dbReference>
<dbReference type="Gene3D" id="1.10.357.10">
    <property type="entry name" value="Tetracycline Repressor, domain 2"/>
    <property type="match status" value="1"/>
</dbReference>
<evidence type="ECO:0000313" key="5">
    <source>
        <dbReference type="Proteomes" id="UP000282930"/>
    </source>
</evidence>
<dbReference type="EMBL" id="CP034791">
    <property type="protein sequence ID" value="AZT91152.1"/>
    <property type="molecule type" value="Genomic_DNA"/>
</dbReference>
<evidence type="ECO:0000256" key="1">
    <source>
        <dbReference type="ARBA" id="ARBA00023125"/>
    </source>
</evidence>
<dbReference type="SUPFAM" id="SSF46689">
    <property type="entry name" value="Homeodomain-like"/>
    <property type="match status" value="1"/>
</dbReference>
<proteinExistence type="predicted"/>
<dbReference type="PROSITE" id="PS50977">
    <property type="entry name" value="HTH_TETR_2"/>
    <property type="match status" value="1"/>
</dbReference>
<name>A0A3T0D8M3_9FIRM</name>
<protein>
    <submittedName>
        <fullName evidence="4">TetR/AcrR family transcriptional regulator</fullName>
    </submittedName>
</protein>
<dbReference type="GO" id="GO:0003677">
    <property type="term" value="F:DNA binding"/>
    <property type="evidence" value="ECO:0007669"/>
    <property type="project" value="UniProtKB-UniRule"/>
</dbReference>
<dbReference type="Proteomes" id="UP000282930">
    <property type="component" value="Chromosome"/>
</dbReference>
<dbReference type="KEGG" id="ccha:ELD05_11210"/>
<organism evidence="4 5">
    <name type="scientific">Caldicellulosiruptor changbaiensis</name>
    <dbReference type="NCBI Taxonomy" id="1222016"/>
    <lineage>
        <taxon>Bacteria</taxon>
        <taxon>Bacillati</taxon>
        <taxon>Bacillota</taxon>
        <taxon>Bacillota incertae sedis</taxon>
        <taxon>Caldicellulosiruptorales</taxon>
        <taxon>Caldicellulosiruptoraceae</taxon>
        <taxon>Caldicellulosiruptor</taxon>
    </lineage>
</organism>
<keyword evidence="5" id="KW-1185">Reference proteome</keyword>
<reference evidence="4 5" key="1">
    <citation type="submission" date="2018-12" db="EMBL/GenBank/DDBJ databases">
        <title>Genome sequence from the cellulolytic species, Caldicellulosiruptor changbaiensis.</title>
        <authorList>
            <person name="Blumer-Schuette S.E."/>
            <person name="Mendoza C."/>
        </authorList>
    </citation>
    <scope>NUCLEOTIDE SEQUENCE [LARGE SCALE GENOMIC DNA]</scope>
    <source>
        <strain evidence="4 5">CBS-Z</strain>
    </source>
</reference>
<dbReference type="InterPro" id="IPR001647">
    <property type="entry name" value="HTH_TetR"/>
</dbReference>
<dbReference type="RefSeq" id="WP_011916300.1">
    <property type="nucleotide sequence ID" value="NZ_CP034791.1"/>
</dbReference>
<dbReference type="PANTHER" id="PTHR43479:SF11">
    <property type="entry name" value="ACREF_ENVCD OPERON REPRESSOR-RELATED"/>
    <property type="match status" value="1"/>
</dbReference>
<dbReference type="AlphaFoldDB" id="A0A3T0D8M3"/>
<dbReference type="Pfam" id="PF00440">
    <property type="entry name" value="TetR_N"/>
    <property type="match status" value="1"/>
</dbReference>